<evidence type="ECO:0000256" key="4">
    <source>
        <dbReference type="ARBA" id="ARBA00022617"/>
    </source>
</evidence>
<keyword evidence="8 10" id="KW-0503">Monooxygenase</keyword>
<dbReference type="GO" id="GO:0016705">
    <property type="term" value="F:oxidoreductase activity, acting on paired donors, with incorporation or reduction of molecular oxygen"/>
    <property type="evidence" value="ECO:0007669"/>
    <property type="project" value="InterPro"/>
</dbReference>
<evidence type="ECO:0000256" key="5">
    <source>
        <dbReference type="ARBA" id="ARBA00022723"/>
    </source>
</evidence>
<dbReference type="InterPro" id="IPR017972">
    <property type="entry name" value="Cyt_P450_CS"/>
</dbReference>
<evidence type="ECO:0000256" key="8">
    <source>
        <dbReference type="ARBA" id="ARBA00023033"/>
    </source>
</evidence>
<dbReference type="Proteomes" id="UP001221757">
    <property type="component" value="Unassembled WGS sequence"/>
</dbReference>
<dbReference type="GO" id="GO:0004497">
    <property type="term" value="F:monooxygenase activity"/>
    <property type="evidence" value="ECO:0007669"/>
    <property type="project" value="UniProtKB-KW"/>
</dbReference>
<feature type="binding site" description="axial binding residue" evidence="9">
    <location>
        <position position="437"/>
    </location>
    <ligand>
        <name>heme</name>
        <dbReference type="ChEBI" id="CHEBI:30413"/>
    </ligand>
    <ligandPart>
        <name>Fe</name>
        <dbReference type="ChEBI" id="CHEBI:18248"/>
    </ligandPart>
</feature>
<evidence type="ECO:0000313" key="12">
    <source>
        <dbReference type="Proteomes" id="UP001221757"/>
    </source>
</evidence>
<comment type="caution">
    <text evidence="11">The sequence shown here is derived from an EMBL/GenBank/DDBJ whole genome shotgun (WGS) entry which is preliminary data.</text>
</comment>
<comment type="pathway">
    <text evidence="2">Secondary metabolite biosynthesis.</text>
</comment>
<dbReference type="PANTHER" id="PTHR46300:SF7">
    <property type="entry name" value="P450, PUTATIVE (EUROFUNG)-RELATED"/>
    <property type="match status" value="1"/>
</dbReference>
<keyword evidence="7 9" id="KW-0408">Iron</keyword>
<dbReference type="PRINTS" id="PR00385">
    <property type="entry name" value="P450"/>
</dbReference>
<evidence type="ECO:0000256" key="3">
    <source>
        <dbReference type="ARBA" id="ARBA00010617"/>
    </source>
</evidence>
<dbReference type="SUPFAM" id="SSF48264">
    <property type="entry name" value="Cytochrome P450"/>
    <property type="match status" value="1"/>
</dbReference>
<dbReference type="Pfam" id="PF00067">
    <property type="entry name" value="p450"/>
    <property type="match status" value="1"/>
</dbReference>
<evidence type="ECO:0000256" key="6">
    <source>
        <dbReference type="ARBA" id="ARBA00023002"/>
    </source>
</evidence>
<protein>
    <submittedName>
        <fullName evidence="11">Cytochrome P450</fullName>
    </submittedName>
</protein>
<evidence type="ECO:0000256" key="7">
    <source>
        <dbReference type="ARBA" id="ARBA00023004"/>
    </source>
</evidence>
<keyword evidence="5 9" id="KW-0479">Metal-binding</keyword>
<dbReference type="Gene3D" id="1.10.630.10">
    <property type="entry name" value="Cytochrome P450"/>
    <property type="match status" value="1"/>
</dbReference>
<evidence type="ECO:0000313" key="11">
    <source>
        <dbReference type="EMBL" id="KAJ7706284.1"/>
    </source>
</evidence>
<dbReference type="InterPro" id="IPR036396">
    <property type="entry name" value="Cyt_P450_sf"/>
</dbReference>
<comment type="cofactor">
    <cofactor evidence="1 9">
        <name>heme</name>
        <dbReference type="ChEBI" id="CHEBI:30413"/>
    </cofactor>
</comment>
<dbReference type="CDD" id="cd11065">
    <property type="entry name" value="CYP64-like"/>
    <property type="match status" value="1"/>
</dbReference>
<evidence type="ECO:0000256" key="2">
    <source>
        <dbReference type="ARBA" id="ARBA00005179"/>
    </source>
</evidence>
<name>A0AAD7GVR7_MYCRO</name>
<dbReference type="PANTHER" id="PTHR46300">
    <property type="entry name" value="P450, PUTATIVE (EUROFUNG)-RELATED-RELATED"/>
    <property type="match status" value="1"/>
</dbReference>
<dbReference type="InterPro" id="IPR001128">
    <property type="entry name" value="Cyt_P450"/>
</dbReference>
<dbReference type="InterPro" id="IPR050364">
    <property type="entry name" value="Cytochrome_P450_fung"/>
</dbReference>
<evidence type="ECO:0000256" key="10">
    <source>
        <dbReference type="RuleBase" id="RU000461"/>
    </source>
</evidence>
<dbReference type="GO" id="GO:0005506">
    <property type="term" value="F:iron ion binding"/>
    <property type="evidence" value="ECO:0007669"/>
    <property type="project" value="InterPro"/>
</dbReference>
<keyword evidence="4 9" id="KW-0349">Heme</keyword>
<keyword evidence="12" id="KW-1185">Reference proteome</keyword>
<keyword evidence="6 10" id="KW-0560">Oxidoreductase</keyword>
<dbReference type="PRINTS" id="PR00463">
    <property type="entry name" value="EP450I"/>
</dbReference>
<dbReference type="AlphaFoldDB" id="A0AAD7GVR7"/>
<evidence type="ECO:0000256" key="9">
    <source>
        <dbReference type="PIRSR" id="PIRSR602401-1"/>
    </source>
</evidence>
<dbReference type="GO" id="GO:0020037">
    <property type="term" value="F:heme binding"/>
    <property type="evidence" value="ECO:0007669"/>
    <property type="project" value="InterPro"/>
</dbReference>
<evidence type="ECO:0000256" key="1">
    <source>
        <dbReference type="ARBA" id="ARBA00001971"/>
    </source>
</evidence>
<sequence length="502" mass="56974">MHTTALLYIFWILLFSIAYFRRMRMRARLPPGLPGLFLIGNIRDVSHNTPQWLTYKHWAETYGDIIYIEVFGSRMIILNSLSAVTQLLEKRSANYSDRPPMHMVNDLMSWDWDLAHMRYSDWWRLHRKTFHQYFQPRAVPGYYPIQMQATRTLLQQLSRNPARFADYVRQHAGNIILRVAYGYEIKPENDPYVSLAHEAAKGLIQAANAGSFLVDFLPILKHVPSWFPGASFKRKAKIWAKSALELRDSPFEALKESIAAGTAISSFAADNLEKMRKSETPLPDQEVVIKNCASIAYLAGSDTTVSVVLSFILAMVLYPDVQAKAREEIDAAVGNRLPDFSDRPSLPYVNAILDETLRWGPVAPLALPHMNVSDDEYNGFYIPAGTTIVGNAYAILHNETMFPQPHEFKPERFIPQEGKEPPLRPESVAFGFGRRICPGRYLALDSAWIAIVSILKTYNIDKALDADGKYITPEVDYTVGIVSHPKPFKCSFTIRSEALELV</sequence>
<comment type="similarity">
    <text evidence="3 10">Belongs to the cytochrome P450 family.</text>
</comment>
<gene>
    <name evidence="11" type="ORF">B0H17DRAFT_621366</name>
</gene>
<accession>A0AAD7GVR7</accession>
<organism evidence="11 12">
    <name type="scientific">Mycena rosella</name>
    <name type="common">Pink bonnet</name>
    <name type="synonym">Agaricus rosellus</name>
    <dbReference type="NCBI Taxonomy" id="1033263"/>
    <lineage>
        <taxon>Eukaryota</taxon>
        <taxon>Fungi</taxon>
        <taxon>Dikarya</taxon>
        <taxon>Basidiomycota</taxon>
        <taxon>Agaricomycotina</taxon>
        <taxon>Agaricomycetes</taxon>
        <taxon>Agaricomycetidae</taxon>
        <taxon>Agaricales</taxon>
        <taxon>Marasmiineae</taxon>
        <taxon>Mycenaceae</taxon>
        <taxon>Mycena</taxon>
    </lineage>
</organism>
<proteinExistence type="inferred from homology"/>
<dbReference type="PROSITE" id="PS00086">
    <property type="entry name" value="CYTOCHROME_P450"/>
    <property type="match status" value="1"/>
</dbReference>
<dbReference type="EMBL" id="JARKIE010000007">
    <property type="protein sequence ID" value="KAJ7706284.1"/>
    <property type="molecule type" value="Genomic_DNA"/>
</dbReference>
<reference evidence="11" key="1">
    <citation type="submission" date="2023-03" db="EMBL/GenBank/DDBJ databases">
        <title>Massive genome expansion in bonnet fungi (Mycena s.s.) driven by repeated elements and novel gene families across ecological guilds.</title>
        <authorList>
            <consortium name="Lawrence Berkeley National Laboratory"/>
            <person name="Harder C.B."/>
            <person name="Miyauchi S."/>
            <person name="Viragh M."/>
            <person name="Kuo A."/>
            <person name="Thoen E."/>
            <person name="Andreopoulos B."/>
            <person name="Lu D."/>
            <person name="Skrede I."/>
            <person name="Drula E."/>
            <person name="Henrissat B."/>
            <person name="Morin E."/>
            <person name="Kohler A."/>
            <person name="Barry K."/>
            <person name="LaButti K."/>
            <person name="Morin E."/>
            <person name="Salamov A."/>
            <person name="Lipzen A."/>
            <person name="Mereny Z."/>
            <person name="Hegedus B."/>
            <person name="Baldrian P."/>
            <person name="Stursova M."/>
            <person name="Weitz H."/>
            <person name="Taylor A."/>
            <person name="Grigoriev I.V."/>
            <person name="Nagy L.G."/>
            <person name="Martin F."/>
            <person name="Kauserud H."/>
        </authorList>
    </citation>
    <scope>NUCLEOTIDE SEQUENCE</scope>
    <source>
        <strain evidence="11">CBHHK067</strain>
    </source>
</reference>
<dbReference type="InterPro" id="IPR002401">
    <property type="entry name" value="Cyt_P450_E_grp-I"/>
</dbReference>